<dbReference type="EMBL" id="CP040896">
    <property type="protein sequence ID" value="QDA60577.1"/>
    <property type="molecule type" value="Genomic_DNA"/>
</dbReference>
<dbReference type="Gene3D" id="3.10.180.10">
    <property type="entry name" value="2,3-Dihydroxybiphenyl 1,2-Dioxygenase, domain 1"/>
    <property type="match status" value="1"/>
</dbReference>
<gene>
    <name evidence="2" type="ORF">FHG12_10875</name>
</gene>
<dbReference type="AlphaFoldDB" id="A0A5B8A0B3"/>
<proteinExistence type="predicted"/>
<protein>
    <submittedName>
        <fullName evidence="2">VOC family protein</fullName>
    </submittedName>
</protein>
<feature type="domain" description="PhnB-like" evidence="1">
    <location>
        <begin position="6"/>
        <end position="132"/>
    </location>
</feature>
<dbReference type="Proteomes" id="UP000305398">
    <property type="component" value="Chromosome"/>
</dbReference>
<dbReference type="InterPro" id="IPR028973">
    <property type="entry name" value="PhnB-like"/>
</dbReference>
<name>A0A5B8A0B3_9BACT</name>
<dbReference type="OrthoDB" id="9795306at2"/>
<sequence>MKTLQLIPYLTFNGNCREAMAFYRDCLGGDLQIQSFADTPAVADQIPAEAQQGVMHAILKSGDLVLMASDSGMGKVTNGNSVSLSLDCPSAEEIATLFAKLSEGGTVTMALADTFWGATFGMFTDRYGMSWMLNYDKEPATQSTDNHAVAAH</sequence>
<evidence type="ECO:0000313" key="2">
    <source>
        <dbReference type="EMBL" id="QDA60577.1"/>
    </source>
</evidence>
<accession>A0A5B8A0B3</accession>
<dbReference type="SUPFAM" id="SSF54593">
    <property type="entry name" value="Glyoxalase/Bleomycin resistance protein/Dihydroxybiphenyl dioxygenase"/>
    <property type="match status" value="1"/>
</dbReference>
<keyword evidence="3" id="KW-1185">Reference proteome</keyword>
<evidence type="ECO:0000313" key="3">
    <source>
        <dbReference type="Proteomes" id="UP000305398"/>
    </source>
</evidence>
<dbReference type="CDD" id="cd06588">
    <property type="entry name" value="PhnB_like"/>
    <property type="match status" value="1"/>
</dbReference>
<evidence type="ECO:0000259" key="1">
    <source>
        <dbReference type="Pfam" id="PF06983"/>
    </source>
</evidence>
<dbReference type="RefSeq" id="WP_139515753.1">
    <property type="nucleotide sequence ID" value="NZ_CP040896.1"/>
</dbReference>
<reference evidence="2 3" key="1">
    <citation type="submission" date="2019-06" db="EMBL/GenBank/DDBJ databases">
        <authorList>
            <person name="Srinivasan S."/>
        </authorList>
    </citation>
    <scope>NUCLEOTIDE SEQUENCE [LARGE SCALE GENOMIC DNA]</scope>
    <source>
        <strain evidence="2 3">17J68-5</strain>
    </source>
</reference>
<dbReference type="InterPro" id="IPR029068">
    <property type="entry name" value="Glyas_Bleomycin-R_OHBP_Dase"/>
</dbReference>
<dbReference type="PANTHER" id="PTHR33990">
    <property type="entry name" value="PROTEIN YJDN-RELATED"/>
    <property type="match status" value="1"/>
</dbReference>
<dbReference type="PANTHER" id="PTHR33990:SF1">
    <property type="entry name" value="PROTEIN YJDN"/>
    <property type="match status" value="1"/>
</dbReference>
<dbReference type="Pfam" id="PF06983">
    <property type="entry name" value="3-dmu-9_3-mt"/>
    <property type="match status" value="1"/>
</dbReference>
<organism evidence="2 3">
    <name type="scientific">Hymenobacter jejuensis</name>
    <dbReference type="NCBI Taxonomy" id="2502781"/>
    <lineage>
        <taxon>Bacteria</taxon>
        <taxon>Pseudomonadati</taxon>
        <taxon>Bacteroidota</taxon>
        <taxon>Cytophagia</taxon>
        <taxon>Cytophagales</taxon>
        <taxon>Hymenobacteraceae</taxon>
        <taxon>Hymenobacter</taxon>
    </lineage>
</organism>
<dbReference type="KEGG" id="hyj:FHG12_10875"/>